<dbReference type="EMBL" id="QFCR01000012">
    <property type="protein sequence ID" value="TNK90309.1"/>
    <property type="molecule type" value="Genomic_DNA"/>
</dbReference>
<dbReference type="GO" id="GO:0003700">
    <property type="term" value="F:DNA-binding transcription factor activity"/>
    <property type="evidence" value="ECO:0007669"/>
    <property type="project" value="InterPro"/>
</dbReference>
<keyword evidence="2" id="KW-0238">DNA-binding</keyword>
<keyword evidence="3" id="KW-0804">Transcription</keyword>
<sequence length="152" mass="17624">MEETEILKTIGGINHALDFIANVEFRKLDLTKGKYQYLNRIAEYPGITQTELGELLRSEKSTVSRAVSKLIKDRLVIAEYSENNSKSRHLKLTEKGQSYAEIIERENQYSTETALHGLSNEEIKQLNDLLNKVDENIKLSWMKVRDGFKREY</sequence>
<dbReference type="PROSITE" id="PS50995">
    <property type="entry name" value="HTH_MARR_2"/>
    <property type="match status" value="1"/>
</dbReference>
<gene>
    <name evidence="5" type="ORF">DID87_04710</name>
</gene>
<evidence type="ECO:0000313" key="6">
    <source>
        <dbReference type="Proteomes" id="UP000313312"/>
    </source>
</evidence>
<dbReference type="SMART" id="SM00347">
    <property type="entry name" value="HTH_MARR"/>
    <property type="match status" value="1"/>
</dbReference>
<dbReference type="InterPro" id="IPR036388">
    <property type="entry name" value="WH-like_DNA-bd_sf"/>
</dbReference>
<feature type="domain" description="HTH marR-type" evidence="4">
    <location>
        <begin position="3"/>
        <end position="135"/>
    </location>
</feature>
<name>A0A5C4TIS4_FRUSA</name>
<dbReference type="PANTHER" id="PTHR42756">
    <property type="entry name" value="TRANSCRIPTIONAL REGULATOR, MARR"/>
    <property type="match status" value="1"/>
</dbReference>
<keyword evidence="1" id="KW-0805">Transcription regulation</keyword>
<protein>
    <submittedName>
        <fullName evidence="5">MarR family transcriptional regulator</fullName>
    </submittedName>
</protein>
<evidence type="ECO:0000256" key="1">
    <source>
        <dbReference type="ARBA" id="ARBA00023015"/>
    </source>
</evidence>
<dbReference type="InterPro" id="IPR000835">
    <property type="entry name" value="HTH_MarR-typ"/>
</dbReference>
<dbReference type="InterPro" id="IPR036390">
    <property type="entry name" value="WH_DNA-bd_sf"/>
</dbReference>
<evidence type="ECO:0000313" key="5">
    <source>
        <dbReference type="EMBL" id="TNK90309.1"/>
    </source>
</evidence>
<evidence type="ECO:0000256" key="2">
    <source>
        <dbReference type="ARBA" id="ARBA00023125"/>
    </source>
</evidence>
<evidence type="ECO:0000259" key="4">
    <source>
        <dbReference type="PROSITE" id="PS50995"/>
    </source>
</evidence>
<dbReference type="SUPFAM" id="SSF46785">
    <property type="entry name" value="Winged helix' DNA-binding domain"/>
    <property type="match status" value="1"/>
</dbReference>
<dbReference type="GO" id="GO:0003677">
    <property type="term" value="F:DNA binding"/>
    <property type="evidence" value="ECO:0007669"/>
    <property type="project" value="UniProtKB-KW"/>
</dbReference>
<dbReference type="PRINTS" id="PR00598">
    <property type="entry name" value="HTHMARR"/>
</dbReference>
<dbReference type="RefSeq" id="WP_056958639.1">
    <property type="nucleotide sequence ID" value="NZ_BAAAXT010000013.1"/>
</dbReference>
<reference evidence="5 6" key="1">
    <citation type="submission" date="2018-05" db="EMBL/GenBank/DDBJ databases">
        <title>Lactobacillus sanfranciscensis Ah4 draft denome sequence.</title>
        <authorList>
            <person name="Zhang G."/>
        </authorList>
    </citation>
    <scope>NUCLEOTIDE SEQUENCE [LARGE SCALE GENOMIC DNA]</scope>
    <source>
        <strain evidence="5 6">Ah4</strain>
    </source>
</reference>
<dbReference type="PANTHER" id="PTHR42756:SF2">
    <property type="entry name" value="MARR FAMILY REGULATORY PROTEIN"/>
    <property type="match status" value="1"/>
</dbReference>
<organism evidence="5 6">
    <name type="scientific">Fructilactobacillus sanfranciscensis</name>
    <name type="common">Lactobacillus sanfranciscensis</name>
    <dbReference type="NCBI Taxonomy" id="1625"/>
    <lineage>
        <taxon>Bacteria</taxon>
        <taxon>Bacillati</taxon>
        <taxon>Bacillota</taxon>
        <taxon>Bacilli</taxon>
        <taxon>Lactobacillales</taxon>
        <taxon>Lactobacillaceae</taxon>
        <taxon>Fructilactobacillus</taxon>
    </lineage>
</organism>
<dbReference type="Gene3D" id="1.10.10.10">
    <property type="entry name" value="Winged helix-like DNA-binding domain superfamily/Winged helix DNA-binding domain"/>
    <property type="match status" value="1"/>
</dbReference>
<proteinExistence type="predicted"/>
<comment type="caution">
    <text evidence="5">The sequence shown here is derived from an EMBL/GenBank/DDBJ whole genome shotgun (WGS) entry which is preliminary data.</text>
</comment>
<evidence type="ECO:0000256" key="3">
    <source>
        <dbReference type="ARBA" id="ARBA00023163"/>
    </source>
</evidence>
<dbReference type="AlphaFoldDB" id="A0A5C4TIS4"/>
<dbReference type="Pfam" id="PF12802">
    <property type="entry name" value="MarR_2"/>
    <property type="match status" value="1"/>
</dbReference>
<dbReference type="Proteomes" id="UP000313312">
    <property type="component" value="Unassembled WGS sequence"/>
</dbReference>
<accession>A0A5C4TIS4</accession>